<evidence type="ECO:0000259" key="4">
    <source>
        <dbReference type="PROSITE" id="PS50010"/>
    </source>
</evidence>
<feature type="domain" description="CNH" evidence="5">
    <location>
        <begin position="1040"/>
        <end position="1350"/>
    </location>
</feature>
<dbReference type="Pfam" id="PF00780">
    <property type="entry name" value="CNH"/>
    <property type="match status" value="1"/>
</dbReference>
<evidence type="ECO:0000256" key="3">
    <source>
        <dbReference type="SAM" id="MobiDB-lite"/>
    </source>
</evidence>
<evidence type="ECO:0000256" key="2">
    <source>
        <dbReference type="ARBA" id="ARBA00022658"/>
    </source>
</evidence>
<comment type="caution">
    <text evidence="6">The sequence shown here is derived from an EMBL/GenBank/DDBJ whole genome shotgun (WGS) entry which is preliminary data.</text>
</comment>
<dbReference type="CDD" id="cd00160">
    <property type="entry name" value="RhoGEF"/>
    <property type="match status" value="1"/>
</dbReference>
<dbReference type="Proteomes" id="UP000603453">
    <property type="component" value="Unassembled WGS sequence"/>
</dbReference>
<feature type="region of interest" description="Disordered" evidence="3">
    <location>
        <begin position="36"/>
        <end position="111"/>
    </location>
</feature>
<feature type="region of interest" description="Disordered" evidence="3">
    <location>
        <begin position="380"/>
        <end position="408"/>
    </location>
</feature>
<protein>
    <submittedName>
        <fullName evidence="6">Uncharacterized protein</fullName>
    </submittedName>
</protein>
<dbReference type="Gene3D" id="1.20.900.10">
    <property type="entry name" value="Dbl homology (DH) domain"/>
    <property type="match status" value="1"/>
</dbReference>
<evidence type="ECO:0000256" key="1">
    <source>
        <dbReference type="ARBA" id="ARBA00022553"/>
    </source>
</evidence>
<dbReference type="InterPro" id="IPR052233">
    <property type="entry name" value="Rho-type_GEFs"/>
</dbReference>
<dbReference type="SMART" id="SM00036">
    <property type="entry name" value="CNH"/>
    <property type="match status" value="1"/>
</dbReference>
<dbReference type="InterPro" id="IPR001180">
    <property type="entry name" value="CNH_dom"/>
</dbReference>
<feature type="compositionally biased region" description="Polar residues" evidence="3">
    <location>
        <begin position="1"/>
        <end position="19"/>
    </location>
</feature>
<feature type="region of interest" description="Disordered" evidence="3">
    <location>
        <begin position="1"/>
        <end position="20"/>
    </location>
</feature>
<feature type="compositionally biased region" description="Low complexity" evidence="3">
    <location>
        <begin position="39"/>
        <end position="63"/>
    </location>
</feature>
<dbReference type="InterPro" id="IPR041675">
    <property type="entry name" value="PH_5"/>
</dbReference>
<dbReference type="OrthoDB" id="2272012at2759"/>
<keyword evidence="1" id="KW-0597">Phosphoprotein</keyword>
<dbReference type="SUPFAM" id="SSF48065">
    <property type="entry name" value="DBL homology domain (DH-domain)"/>
    <property type="match status" value="1"/>
</dbReference>
<dbReference type="SUPFAM" id="SSF50729">
    <property type="entry name" value="PH domain-like"/>
    <property type="match status" value="1"/>
</dbReference>
<evidence type="ECO:0000313" key="7">
    <source>
        <dbReference type="Proteomes" id="UP000603453"/>
    </source>
</evidence>
<dbReference type="Gene3D" id="2.30.29.30">
    <property type="entry name" value="Pleckstrin-homology domain (PH domain)/Phosphotyrosine-binding domain (PTB)"/>
    <property type="match status" value="1"/>
</dbReference>
<organism evidence="6 7">
    <name type="scientific">Mucor saturninus</name>
    <dbReference type="NCBI Taxonomy" id="64648"/>
    <lineage>
        <taxon>Eukaryota</taxon>
        <taxon>Fungi</taxon>
        <taxon>Fungi incertae sedis</taxon>
        <taxon>Mucoromycota</taxon>
        <taxon>Mucoromycotina</taxon>
        <taxon>Mucoromycetes</taxon>
        <taxon>Mucorales</taxon>
        <taxon>Mucorineae</taxon>
        <taxon>Mucoraceae</taxon>
        <taxon>Mucor</taxon>
    </lineage>
</organism>
<sequence>MANQQHQQHYYDNAPNNSADEVDALLNSLVGAQPHPSTYNSYDYNSQHQNSNNYFNYYSNNSNGPPPQLPPRTEHSGYNHGDTMEDSNKYYYPSESSGGYPPSGNGYEGYPPIGNNYDGYPPQQSTPLPQRVASTANDYGSMIDSSTPPAGQNMYSMPTPHYQPHYQQENVYPPPQYHHQRNLSGTTTSPPGSPPRYPPTQAHQYQTISGYPDSTQEMITSSFRPAFAQNVSDSSTNVSTQSSLSTPPLPPNNSNTGYRVPPAAQNAYNQSTRRNPSSLRSNVIMTIERPRYDYLPENENPDDGEVPFIPVSPDTSDDEYFPTTVVQNNPPPYHANEYSREDQTAPVTAPIVDNKGGEKSSGMTYNDPTQFYMYPPTTQEPPQVPIMSNQDHHYPQEEYPREKEPMRDQYASQYEQYSTQQEPVREQHLTQQEPIQLHPSQQGDVRQVEPAVIMQEAPPRLTGPNYGLFSVLSTAFIRHVKGLENVRELWCASEYNESFTGSEAVTIIKGLLNEQVPEEYCVIVANALMRCKPALFLPTQYSQRSIISNTMYNSDDTYYLEEDVSDDTVPIGVLPSLTPCYSYTCRPGQGGCYSDRCPNNGKDFVNDDKVEVAISRNNSFKSTSSPAGGWMMPHEAWAASVDREFLKTLDPKEIGRQEVLNETMYSEEKYLSDLTILHEVVVQGLEKSGAISNDRLAHFCQTVFNNYQELMQISEALFKDLLTRFRENVGKCVPTIGDILIQHMQFFEKPYVTYSPQALMAKYLAEQEIKNNPEFEKFTKEITKHERTDRLPIWHYLLCPVTRMQRYPLLIEGLLKKTPKDHPDHVFLTRSYEIIRSVASKADNQALHVKDRLAILNIRDRILFKQGEVHDLALDNPNRRLYYSGVLKRRSGTLDVADKNDIFAFVFDHMVIMTKMRNTSTDKEYRISKKPIPLQMLVVQTSTANVRYQLTGTNTPYNTPASGQVGSGVALTLHHLGSRGGAVYPFYCQSMEEKLLWTKAIDDAKASMKKRHGDSDIFELRPLDDVNFRNVGTNQSGGIQSRINCSVPFLSCKDEKKIAIGTDSGVFFKTEGQDSVRRIIQCESVTQMAVIEKYHILIVLTEKALRAYPIDVLDSKSNTKAIDRVQAEIATNVNFFQIGFCNGRDMLVFKKKKNTSSVFVSLEPFCDLRDPKNEKLLTYRPSLFGKPDYLRWFKKYKDFYIGADASNIHFLKAKINVVCERGFEVIDPENLHASRDIPDTEDPEFYFVTRHAEPLKPLAMYRVNDKFLLCYDKFAFYVNNRNGSLVPRPDKRKPATICEWEGTPTHILYDHPYIIAIDPYFIEIRHESGELVQIISGENIRLAYYNGGGEKSVIHVCMTHSQKPDTQALFQLVLSSHRNSAGYPRRN</sequence>
<dbReference type="GO" id="GO:0005085">
    <property type="term" value="F:guanyl-nucleotide exchange factor activity"/>
    <property type="evidence" value="ECO:0007669"/>
    <property type="project" value="UniProtKB-KW"/>
</dbReference>
<keyword evidence="7" id="KW-1185">Reference proteome</keyword>
<feature type="domain" description="DH" evidence="4">
    <location>
        <begin position="655"/>
        <end position="845"/>
    </location>
</feature>
<dbReference type="SMART" id="SM00233">
    <property type="entry name" value="PH"/>
    <property type="match status" value="1"/>
</dbReference>
<feature type="compositionally biased region" description="Low complexity" evidence="3">
    <location>
        <begin position="90"/>
        <end position="111"/>
    </location>
</feature>
<feature type="compositionally biased region" description="Low complexity" evidence="3">
    <location>
        <begin position="231"/>
        <end position="256"/>
    </location>
</feature>
<name>A0A8H7RF64_9FUNG</name>
<dbReference type="InterPro" id="IPR000219">
    <property type="entry name" value="DH_dom"/>
</dbReference>
<dbReference type="PANTHER" id="PTHR46572:SF1">
    <property type="entry name" value="RHO1 GUANINE NUCLEOTIDE EXCHANGE FACTOR TUS1"/>
    <property type="match status" value="1"/>
</dbReference>
<reference evidence="6" key="1">
    <citation type="submission" date="2020-12" db="EMBL/GenBank/DDBJ databases">
        <title>Metabolic potential, ecology and presence of endohyphal bacteria is reflected in genomic diversity of Mucoromycotina.</title>
        <authorList>
            <person name="Muszewska A."/>
            <person name="Okrasinska A."/>
            <person name="Steczkiewicz K."/>
            <person name="Drgas O."/>
            <person name="Orlowska M."/>
            <person name="Perlinska-Lenart U."/>
            <person name="Aleksandrzak-Piekarczyk T."/>
            <person name="Szatraj K."/>
            <person name="Zielenkiewicz U."/>
            <person name="Pilsyk S."/>
            <person name="Malc E."/>
            <person name="Mieczkowski P."/>
            <person name="Kruszewska J.S."/>
            <person name="Biernat P."/>
            <person name="Pawlowska J."/>
        </authorList>
    </citation>
    <scope>NUCLEOTIDE SEQUENCE</scope>
    <source>
        <strain evidence="6">WA0000017839</strain>
    </source>
</reference>
<dbReference type="PROSITE" id="PS50010">
    <property type="entry name" value="DH_2"/>
    <property type="match status" value="1"/>
</dbReference>
<feature type="compositionally biased region" description="Polar residues" evidence="3">
    <location>
        <begin position="138"/>
        <end position="156"/>
    </location>
</feature>
<feature type="region of interest" description="Disordered" evidence="3">
    <location>
        <begin position="231"/>
        <end position="257"/>
    </location>
</feature>
<feature type="compositionally biased region" description="Basic and acidic residues" evidence="3">
    <location>
        <begin position="72"/>
        <end position="88"/>
    </location>
</feature>
<feature type="region of interest" description="Disordered" evidence="3">
    <location>
        <begin position="138"/>
        <end position="207"/>
    </location>
</feature>
<dbReference type="InterPro" id="IPR011993">
    <property type="entry name" value="PH-like_dom_sf"/>
</dbReference>
<gene>
    <name evidence="6" type="ORF">INT47_005527</name>
</gene>
<dbReference type="PANTHER" id="PTHR46572">
    <property type="entry name" value="RHO1 GDP-GTP EXCHANGE PROTEIN 1-RELATED"/>
    <property type="match status" value="1"/>
</dbReference>
<dbReference type="SMART" id="SM00325">
    <property type="entry name" value="RhoGEF"/>
    <property type="match status" value="1"/>
</dbReference>
<feature type="compositionally biased region" description="Basic and acidic residues" evidence="3">
    <location>
        <begin position="390"/>
        <end position="407"/>
    </location>
</feature>
<dbReference type="Pfam" id="PF00621">
    <property type="entry name" value="RhoGEF"/>
    <property type="match status" value="1"/>
</dbReference>
<dbReference type="InterPro" id="IPR035899">
    <property type="entry name" value="DBL_dom_sf"/>
</dbReference>
<evidence type="ECO:0000259" key="5">
    <source>
        <dbReference type="PROSITE" id="PS50219"/>
    </source>
</evidence>
<dbReference type="PROSITE" id="PS50219">
    <property type="entry name" value="CNH"/>
    <property type="match status" value="1"/>
</dbReference>
<accession>A0A8H7RF64</accession>
<dbReference type="InterPro" id="IPR001849">
    <property type="entry name" value="PH_domain"/>
</dbReference>
<evidence type="ECO:0000313" key="6">
    <source>
        <dbReference type="EMBL" id="KAG2209235.1"/>
    </source>
</evidence>
<dbReference type="Pfam" id="PF15405">
    <property type="entry name" value="PH_5"/>
    <property type="match status" value="1"/>
</dbReference>
<proteinExistence type="predicted"/>
<dbReference type="EMBL" id="JAEPRD010000016">
    <property type="protein sequence ID" value="KAG2209235.1"/>
    <property type="molecule type" value="Genomic_DNA"/>
</dbReference>
<keyword evidence="2" id="KW-0344">Guanine-nucleotide releasing factor</keyword>